<gene>
    <name evidence="5" type="ORF">GTP56_07305</name>
</gene>
<comment type="caution">
    <text evidence="5">The sequence shown here is derived from an EMBL/GenBank/DDBJ whole genome shotgun (WGS) entry which is preliminary data.</text>
</comment>
<keyword evidence="2" id="KW-0597">Phosphoprotein</keyword>
<dbReference type="InterPro" id="IPR001789">
    <property type="entry name" value="Sig_transdc_resp-reg_receiver"/>
</dbReference>
<dbReference type="Gene3D" id="2.40.50.1020">
    <property type="entry name" value="LytTr DNA-binding domain"/>
    <property type="match status" value="1"/>
</dbReference>
<feature type="modified residue" description="4-aspartylphosphate" evidence="2">
    <location>
        <position position="55"/>
    </location>
</feature>
<dbReference type="SUPFAM" id="SSF52172">
    <property type="entry name" value="CheY-like"/>
    <property type="match status" value="1"/>
</dbReference>
<dbReference type="EMBL" id="WWCR01000005">
    <property type="protein sequence ID" value="MYM72006.1"/>
    <property type="molecule type" value="Genomic_DNA"/>
</dbReference>
<dbReference type="Pfam" id="PF04397">
    <property type="entry name" value="LytTR"/>
    <property type="match status" value="1"/>
</dbReference>
<dbReference type="GO" id="GO:0005829">
    <property type="term" value="C:cytosol"/>
    <property type="evidence" value="ECO:0007669"/>
    <property type="project" value="TreeGrafter"/>
</dbReference>
<evidence type="ECO:0000313" key="5">
    <source>
        <dbReference type="EMBL" id="MYM72006.1"/>
    </source>
</evidence>
<accession>A0A7X4KF49</accession>
<feature type="domain" description="HTH LytTR-type" evidence="4">
    <location>
        <begin position="150"/>
        <end position="237"/>
    </location>
</feature>
<dbReference type="Proteomes" id="UP000469734">
    <property type="component" value="Unassembled WGS sequence"/>
</dbReference>
<dbReference type="InterPro" id="IPR007492">
    <property type="entry name" value="LytTR_DNA-bd_dom"/>
</dbReference>
<dbReference type="AlphaFoldDB" id="A0A7X4KF49"/>
<evidence type="ECO:0000256" key="2">
    <source>
        <dbReference type="PROSITE-ProRule" id="PRU00169"/>
    </source>
</evidence>
<dbReference type="GO" id="GO:0000156">
    <property type="term" value="F:phosphorelay response regulator activity"/>
    <property type="evidence" value="ECO:0007669"/>
    <property type="project" value="TreeGrafter"/>
</dbReference>
<protein>
    <submittedName>
        <fullName evidence="5">Response regulator</fullName>
    </submittedName>
</protein>
<dbReference type="PROSITE" id="PS50930">
    <property type="entry name" value="HTH_LYTTR"/>
    <property type="match status" value="1"/>
</dbReference>
<dbReference type="PANTHER" id="PTHR48111">
    <property type="entry name" value="REGULATOR OF RPOS"/>
    <property type="match status" value="1"/>
</dbReference>
<dbReference type="RefSeq" id="WP_161049601.1">
    <property type="nucleotide sequence ID" value="NZ_WWCR01000005.1"/>
</dbReference>
<proteinExistence type="predicted"/>
<dbReference type="GO" id="GO:0006355">
    <property type="term" value="P:regulation of DNA-templated transcription"/>
    <property type="evidence" value="ECO:0007669"/>
    <property type="project" value="TreeGrafter"/>
</dbReference>
<dbReference type="GO" id="GO:0000976">
    <property type="term" value="F:transcription cis-regulatory region binding"/>
    <property type="evidence" value="ECO:0007669"/>
    <property type="project" value="TreeGrafter"/>
</dbReference>
<dbReference type="InterPro" id="IPR011006">
    <property type="entry name" value="CheY-like_superfamily"/>
</dbReference>
<keyword evidence="1" id="KW-0238">DNA-binding</keyword>
<dbReference type="PROSITE" id="PS50110">
    <property type="entry name" value="RESPONSE_REGULATORY"/>
    <property type="match status" value="1"/>
</dbReference>
<evidence type="ECO:0000313" key="6">
    <source>
        <dbReference type="Proteomes" id="UP000469734"/>
    </source>
</evidence>
<organism evidence="5 6">
    <name type="scientific">Duganella margarita</name>
    <dbReference type="NCBI Taxonomy" id="2692170"/>
    <lineage>
        <taxon>Bacteria</taxon>
        <taxon>Pseudomonadati</taxon>
        <taxon>Pseudomonadota</taxon>
        <taxon>Betaproteobacteria</taxon>
        <taxon>Burkholderiales</taxon>
        <taxon>Oxalobacteraceae</taxon>
        <taxon>Telluria group</taxon>
        <taxon>Duganella</taxon>
    </lineage>
</organism>
<evidence type="ECO:0000256" key="1">
    <source>
        <dbReference type="ARBA" id="ARBA00023125"/>
    </source>
</evidence>
<dbReference type="Pfam" id="PF00072">
    <property type="entry name" value="Response_reg"/>
    <property type="match status" value="1"/>
</dbReference>
<dbReference type="SMART" id="SM00448">
    <property type="entry name" value="REC"/>
    <property type="match status" value="1"/>
</dbReference>
<dbReference type="GO" id="GO:0032993">
    <property type="term" value="C:protein-DNA complex"/>
    <property type="evidence" value="ECO:0007669"/>
    <property type="project" value="TreeGrafter"/>
</dbReference>
<dbReference type="SMART" id="SM00850">
    <property type="entry name" value="LytTR"/>
    <property type="match status" value="1"/>
</dbReference>
<dbReference type="InterPro" id="IPR039420">
    <property type="entry name" value="WalR-like"/>
</dbReference>
<feature type="domain" description="Response regulatory" evidence="3">
    <location>
        <begin position="3"/>
        <end position="115"/>
    </location>
</feature>
<dbReference type="Gene3D" id="3.40.50.2300">
    <property type="match status" value="1"/>
</dbReference>
<evidence type="ECO:0000259" key="3">
    <source>
        <dbReference type="PROSITE" id="PS50110"/>
    </source>
</evidence>
<sequence>MATALIADDEDLQRGDLRRLLAQVWPELEIVAECEDGDEALAAIAAYRPDVAFLDIRMPGSSGLDVARASEGRCRVVFTTAYDAHAVEAFGVGAQDYLLKPIALDRLTQTVARLRQQLAAGAAMPDLLRMMGEMDRQLRVSAQAERIRWISTNSGNTIKIFPIEEVLFFESDSRYTRVVSATDEGLVRTPIKQLQQGLDPGQFWQIHRGTLVAVRAIARARRDEAGAITVELRDHTEQLKVSQTYAWRFKSDVYVG</sequence>
<name>A0A7X4KF49_9BURK</name>
<reference evidence="5 6" key="1">
    <citation type="submission" date="2019-12" db="EMBL/GenBank/DDBJ databases">
        <title>Novel species isolated from a subtropical stream in China.</title>
        <authorList>
            <person name="Lu H."/>
        </authorList>
    </citation>
    <scope>NUCLEOTIDE SEQUENCE [LARGE SCALE GENOMIC DNA]</scope>
    <source>
        <strain evidence="5 6">FT134W</strain>
    </source>
</reference>
<dbReference type="PANTHER" id="PTHR48111:SF69">
    <property type="entry name" value="RESPONSE REGULATOR RECEIVER"/>
    <property type="match status" value="1"/>
</dbReference>
<evidence type="ECO:0000259" key="4">
    <source>
        <dbReference type="PROSITE" id="PS50930"/>
    </source>
</evidence>